<dbReference type="AlphaFoldDB" id="A0A9W4TNH6"/>
<dbReference type="EMBL" id="CAMXCM010000010">
    <property type="protein sequence ID" value="CAI3957761.1"/>
    <property type="molecule type" value="Genomic_DNA"/>
</dbReference>
<name>A0A9W4TNH6_9PROT</name>
<evidence type="ECO:0000313" key="3">
    <source>
        <dbReference type="Proteomes" id="UP001154255"/>
    </source>
</evidence>
<sequence length="74" mass="8775">TSILYRHALPPGYLSGETKFLIRLYLVDEEMFFNFTPFYFYWPVELFLSFIASSMHFKITGSIQVRSLLSWVVL</sequence>
<organism evidence="2 3">
    <name type="scientific">Commensalibacter communis</name>
    <dbReference type="NCBI Taxonomy" id="2972786"/>
    <lineage>
        <taxon>Bacteria</taxon>
        <taxon>Pseudomonadati</taxon>
        <taxon>Pseudomonadota</taxon>
        <taxon>Alphaproteobacteria</taxon>
        <taxon>Acetobacterales</taxon>
        <taxon>Acetobacteraceae</taxon>
    </lineage>
</organism>
<keyword evidence="1" id="KW-0472">Membrane</keyword>
<keyword evidence="1" id="KW-1133">Transmembrane helix</keyword>
<proteinExistence type="predicted"/>
<feature type="transmembrane region" description="Helical" evidence="1">
    <location>
        <begin position="38"/>
        <end position="57"/>
    </location>
</feature>
<accession>A0A9W4TNH6</accession>
<evidence type="ECO:0000256" key="1">
    <source>
        <dbReference type="SAM" id="Phobius"/>
    </source>
</evidence>
<gene>
    <name evidence="2" type="ORF">R53530_LOCUS2227</name>
</gene>
<reference evidence="2" key="1">
    <citation type="submission" date="2022-10" db="EMBL/GenBank/DDBJ databases">
        <authorList>
            <person name="Botero Cardona J."/>
        </authorList>
    </citation>
    <scope>NUCLEOTIDE SEQUENCE</scope>
    <source>
        <strain evidence="2">LMG 31819</strain>
    </source>
</reference>
<dbReference type="Proteomes" id="UP001154255">
    <property type="component" value="Unassembled WGS sequence"/>
</dbReference>
<keyword evidence="1" id="KW-0812">Transmembrane</keyword>
<protein>
    <submittedName>
        <fullName evidence="2">Uncharacterized protein</fullName>
    </submittedName>
</protein>
<comment type="caution">
    <text evidence="2">The sequence shown here is derived from an EMBL/GenBank/DDBJ whole genome shotgun (WGS) entry which is preliminary data.</text>
</comment>
<evidence type="ECO:0000313" key="2">
    <source>
        <dbReference type="EMBL" id="CAI3957761.1"/>
    </source>
</evidence>
<feature type="non-terminal residue" evidence="2">
    <location>
        <position position="1"/>
    </location>
</feature>